<feature type="active site" evidence="2">
    <location>
        <position position="203"/>
    </location>
</feature>
<dbReference type="InterPro" id="IPR017926">
    <property type="entry name" value="GATASE"/>
</dbReference>
<evidence type="ECO:0000313" key="4">
    <source>
        <dbReference type="EMBL" id="CAG9278225.1"/>
    </source>
</evidence>
<name>A0A8J9SWD8_PHATR</name>
<dbReference type="Pfam" id="PF00117">
    <property type="entry name" value="GATase"/>
    <property type="match status" value="1"/>
</dbReference>
<protein>
    <recommendedName>
        <fullName evidence="2">folate gamma-glutamyl hydrolase</fullName>
        <ecNumber evidence="2">3.4.19.9</ecNumber>
    </recommendedName>
</protein>
<dbReference type="GO" id="GO:0005773">
    <property type="term" value="C:vacuole"/>
    <property type="evidence" value="ECO:0007669"/>
    <property type="project" value="TreeGrafter"/>
</dbReference>
<evidence type="ECO:0000256" key="2">
    <source>
        <dbReference type="PROSITE-ProRule" id="PRU00607"/>
    </source>
</evidence>
<dbReference type="PANTHER" id="PTHR11315">
    <property type="entry name" value="PROTEASE FAMILY C26 GAMMA-GLUTAMYL HYDROLASE"/>
    <property type="match status" value="1"/>
</dbReference>
<dbReference type="GO" id="GO:0046900">
    <property type="term" value="P:tetrahydrofolylpolyglutamate metabolic process"/>
    <property type="evidence" value="ECO:0007669"/>
    <property type="project" value="TreeGrafter"/>
</dbReference>
<feature type="non-terminal residue" evidence="4">
    <location>
        <position position="284"/>
    </location>
</feature>
<dbReference type="EMBL" id="OU594951">
    <property type="protein sequence ID" value="CAG9278225.1"/>
    <property type="molecule type" value="Genomic_DNA"/>
</dbReference>
<dbReference type="PROSITE" id="PS51275">
    <property type="entry name" value="PEPTIDASE_C26_GGH"/>
    <property type="match status" value="1"/>
</dbReference>
<dbReference type="Gene3D" id="3.40.50.880">
    <property type="match status" value="1"/>
</dbReference>
<evidence type="ECO:0000256" key="1">
    <source>
        <dbReference type="PIRSR" id="PIRSR615527-1"/>
    </source>
</evidence>
<dbReference type="AlphaFoldDB" id="A0A8J9SWD8"/>
<dbReference type="PROSITE" id="PS51273">
    <property type="entry name" value="GATASE_TYPE_1"/>
    <property type="match status" value="1"/>
</dbReference>
<reference evidence="4" key="1">
    <citation type="submission" date="2022-02" db="EMBL/GenBank/DDBJ databases">
        <authorList>
            <person name="Giguere J D."/>
        </authorList>
    </citation>
    <scope>NUCLEOTIDE SEQUENCE</scope>
    <source>
        <strain evidence="4">CCAP 1055/1</strain>
    </source>
</reference>
<dbReference type="PANTHER" id="PTHR11315:SF0">
    <property type="entry name" value="FOLATE GAMMA-GLUTAMYL HYDROLASE"/>
    <property type="match status" value="1"/>
</dbReference>
<accession>A0A8J9SWD8</accession>
<organism evidence="4">
    <name type="scientific">Phaeodactylum tricornutum</name>
    <name type="common">Diatom</name>
    <dbReference type="NCBI Taxonomy" id="2850"/>
    <lineage>
        <taxon>Eukaryota</taxon>
        <taxon>Sar</taxon>
        <taxon>Stramenopiles</taxon>
        <taxon>Ochrophyta</taxon>
        <taxon>Bacillariophyta</taxon>
        <taxon>Bacillariophyceae</taxon>
        <taxon>Bacillariophycidae</taxon>
        <taxon>Naviculales</taxon>
        <taxon>Phaeodactylaceae</taxon>
        <taxon>Phaeodactylum</taxon>
    </lineage>
</organism>
<keyword evidence="2" id="KW-0378">Hydrolase</keyword>
<comment type="catalytic activity">
    <reaction evidence="2">
        <text>(6S)-5,6,7,8-tetrahydrofolyl-(gamma-L-Glu)(n) + (n-1) H2O = (6S)-5,6,7,8-tetrahydrofolate + (n-1) L-glutamate</text>
        <dbReference type="Rhea" id="RHEA:56784"/>
        <dbReference type="Rhea" id="RHEA-COMP:14738"/>
        <dbReference type="ChEBI" id="CHEBI:15377"/>
        <dbReference type="ChEBI" id="CHEBI:29985"/>
        <dbReference type="ChEBI" id="CHEBI:57453"/>
        <dbReference type="ChEBI" id="CHEBI:141005"/>
        <dbReference type="EC" id="3.4.19.9"/>
    </reaction>
</comment>
<feature type="active site" description="Proton donor" evidence="1">
    <location>
        <position position="203"/>
    </location>
</feature>
<proteinExistence type="predicted"/>
<sequence>PVIGILSQPLSSNVESDDYIAASYAKWLEAGGARSIPIPYDADEHLVEDLFQQINGLLLPGGGSEMPPAVTFLMDKIVKSNTDGLYFPVWGTCLGFEFLLQYAGGPTFLESGFDSENVSLPLYEVEPRELYADPIVYLTVTQRNVTMNNHQLGVSPDRFRDNNLASQLWDITSINTDSNGQPFVSTIEPHHPDIFPIYGVQYHPEKNAFEYSTYPGTNIPYEAIDHSSEGLDFSIRMARFFVAKARRSLDSKGNSHFYTKSDVYPSIYTYPVRTGLKFEQIYVI</sequence>
<dbReference type="EC" id="3.4.19.9" evidence="2"/>
<gene>
    <name evidence="4" type="ORF">PTTT1_LOCUS6261</name>
</gene>
<dbReference type="SUPFAM" id="SSF52317">
    <property type="entry name" value="Class I glutamine amidotransferase-like"/>
    <property type="match status" value="1"/>
</dbReference>
<feature type="non-terminal residue" evidence="4">
    <location>
        <position position="1"/>
    </location>
</feature>
<feature type="active site" description="Nucleophile" evidence="1 2">
    <location>
        <position position="93"/>
    </location>
</feature>
<dbReference type="GO" id="GO:0034722">
    <property type="term" value="F:gamma-glutamyl-peptidase activity"/>
    <property type="evidence" value="ECO:0007669"/>
    <property type="project" value="UniProtKB-UniRule"/>
</dbReference>
<evidence type="ECO:0000259" key="3">
    <source>
        <dbReference type="Pfam" id="PF00117"/>
    </source>
</evidence>
<dbReference type="InterPro" id="IPR029062">
    <property type="entry name" value="Class_I_gatase-like"/>
</dbReference>
<dbReference type="Proteomes" id="UP000836788">
    <property type="component" value="Chromosome 10"/>
</dbReference>
<feature type="domain" description="Glutamine amidotransferase" evidence="3">
    <location>
        <begin position="29"/>
        <end position="208"/>
    </location>
</feature>
<dbReference type="InterPro" id="IPR015527">
    <property type="entry name" value="Pept_C26_g-glut_hydrolase"/>
</dbReference>